<keyword evidence="1" id="KW-0880">Kelch repeat</keyword>
<protein>
    <submittedName>
        <fullName evidence="4 5">Host cell factor 2-like isoform X1</fullName>
    </submittedName>
</protein>
<dbReference type="Pfam" id="PF13415">
    <property type="entry name" value="Beta-prop_FBX42"/>
    <property type="match status" value="1"/>
</dbReference>
<proteinExistence type="predicted"/>
<accession>A0A7R5KKM2</accession>
<dbReference type="GO" id="GO:0005794">
    <property type="term" value="C:Golgi apparatus"/>
    <property type="evidence" value="ECO:0007669"/>
    <property type="project" value="TreeGrafter"/>
</dbReference>
<dbReference type="PANTHER" id="PTHR46376:SF1">
    <property type="entry name" value="LEUCINE-ZIPPER-LIKE TRANSCRIPTIONAL REGULATOR 1"/>
    <property type="match status" value="1"/>
</dbReference>
<dbReference type="Proteomes" id="UP000504627">
    <property type="component" value="Unplaced"/>
</dbReference>
<evidence type="ECO:0000313" key="5">
    <source>
        <dbReference type="RefSeq" id="XP_039237537.1"/>
    </source>
</evidence>
<dbReference type="InterPro" id="IPR015915">
    <property type="entry name" value="Kelch-typ_b-propeller"/>
</dbReference>
<dbReference type="Gene3D" id="2.120.10.80">
    <property type="entry name" value="Kelch-type beta propeller"/>
    <property type="match status" value="2"/>
</dbReference>
<evidence type="ECO:0000313" key="3">
    <source>
        <dbReference type="Proteomes" id="UP000504627"/>
    </source>
</evidence>
<dbReference type="PANTHER" id="PTHR46376">
    <property type="entry name" value="LEUCINE-ZIPPER-LIKE TRANSCRIPTIONAL REGULATOR 1"/>
    <property type="match status" value="1"/>
</dbReference>
<reference evidence="4 5" key="1">
    <citation type="submission" date="2025-04" db="UniProtKB">
        <authorList>
            <consortium name="RefSeq"/>
        </authorList>
    </citation>
    <scope>IDENTIFICATION</scope>
    <source>
        <tissue evidence="4 5">Muscle</tissue>
    </source>
</reference>
<keyword evidence="2" id="KW-0677">Repeat</keyword>
<organism evidence="3 5">
    <name type="scientific">Pipra filicauda</name>
    <name type="common">Wire-tailed manakin</name>
    <dbReference type="NCBI Taxonomy" id="649802"/>
    <lineage>
        <taxon>Eukaryota</taxon>
        <taxon>Metazoa</taxon>
        <taxon>Chordata</taxon>
        <taxon>Craniata</taxon>
        <taxon>Vertebrata</taxon>
        <taxon>Euteleostomi</taxon>
        <taxon>Archelosauria</taxon>
        <taxon>Archosauria</taxon>
        <taxon>Dinosauria</taxon>
        <taxon>Saurischia</taxon>
        <taxon>Theropoda</taxon>
        <taxon>Coelurosauria</taxon>
        <taxon>Aves</taxon>
        <taxon>Neognathae</taxon>
        <taxon>Neoaves</taxon>
        <taxon>Telluraves</taxon>
        <taxon>Australaves</taxon>
        <taxon>Passeriformes</taxon>
        <taxon>Pipridae</taxon>
        <taxon>Pipra</taxon>
    </lineage>
</organism>
<dbReference type="RefSeq" id="XP_039237534.1">
    <property type="nucleotide sequence ID" value="XM_039381600.1"/>
</dbReference>
<dbReference type="InterPro" id="IPR006652">
    <property type="entry name" value="Kelch_1"/>
</dbReference>
<name>A0A7R5KKM2_9PASS</name>
<dbReference type="RefSeq" id="XP_039237537.1">
    <property type="nucleotide sequence ID" value="XM_039381603.1"/>
</dbReference>
<evidence type="ECO:0000256" key="1">
    <source>
        <dbReference type="ARBA" id="ARBA00022441"/>
    </source>
</evidence>
<keyword evidence="3" id="KW-1185">Reference proteome</keyword>
<dbReference type="InterPro" id="IPR051568">
    <property type="entry name" value="LZTR1/Attractin"/>
</dbReference>
<dbReference type="AlphaFoldDB" id="A0A7R5KKM2"/>
<gene>
    <name evidence="4 5" type="primary">LOC113990299</name>
</gene>
<sequence length="470" mass="52471">MKGKTERCGWKSAPQQKPCPCDRYKHACVVCRGFVYLHGGRNTTSLRDFWRYNIAKNEWEMLDCSGDGPEELEEHSMVAYKGNLYIFGGMVDSAFTQAKTPLWTYDIGMIHSNQFFSVGHSKSIDSTRWTECRNVPAEKESLAPANRKGHSAVVYHSSMYIFGGYFGIKGISQEFWTFHFDTGKWLCVSSPSHNTGPGPRHGHSAVVYHTGMYLFGGLMGLSEQKDLWKWDFVSSSWSNIRTSQGPPPVVGHASIVCKDSMLIFGGGISNSSPNDDLWKYHFHTQTWKKLSSTANFPPKMYHCILGIGVDFQTTSDFTNTSPSHWKNDQKDHGQLVPIPRHTRFGNYFRQRPTDRACGSKESNAIEMKTFSLPLEPVGSRTFQTTSEAELDPNRDTSLLTKDESLPLFPSSERETLAAAQVVGEEEGSDCGCATAGDELGSSTNTLLLIGGKPLSSFTEISFRQMEFDSS</sequence>
<evidence type="ECO:0000313" key="4">
    <source>
        <dbReference type="RefSeq" id="XP_039237534.1"/>
    </source>
</evidence>
<dbReference type="SUPFAM" id="SSF117281">
    <property type="entry name" value="Kelch motif"/>
    <property type="match status" value="2"/>
</dbReference>
<dbReference type="GeneID" id="113990299"/>
<dbReference type="Pfam" id="PF01344">
    <property type="entry name" value="Kelch_1"/>
    <property type="match status" value="1"/>
</dbReference>
<evidence type="ECO:0000256" key="2">
    <source>
        <dbReference type="ARBA" id="ARBA00022737"/>
    </source>
</evidence>